<evidence type="ECO:0000313" key="3">
    <source>
        <dbReference type="Proteomes" id="UP000001072"/>
    </source>
</evidence>
<dbReference type="AlphaFoldDB" id="F4RY88"/>
<name>F4RY88_MELLP</name>
<accession>F4RY88</accession>
<organism evidence="3">
    <name type="scientific">Melampsora larici-populina (strain 98AG31 / pathotype 3-4-7)</name>
    <name type="common">Poplar leaf rust fungus</name>
    <dbReference type="NCBI Taxonomy" id="747676"/>
    <lineage>
        <taxon>Eukaryota</taxon>
        <taxon>Fungi</taxon>
        <taxon>Dikarya</taxon>
        <taxon>Basidiomycota</taxon>
        <taxon>Pucciniomycotina</taxon>
        <taxon>Pucciniomycetes</taxon>
        <taxon>Pucciniales</taxon>
        <taxon>Melampsoraceae</taxon>
        <taxon>Melampsora</taxon>
    </lineage>
</organism>
<keyword evidence="1" id="KW-0812">Transmembrane</keyword>
<proteinExistence type="predicted"/>
<dbReference type="KEGG" id="mlr:MELLADRAFT_66203"/>
<dbReference type="InParanoid" id="F4RY88"/>
<dbReference type="EMBL" id="GL883129">
    <property type="protein sequence ID" value="EGG02635.1"/>
    <property type="molecule type" value="Genomic_DNA"/>
</dbReference>
<dbReference type="RefSeq" id="XP_007414037.1">
    <property type="nucleotide sequence ID" value="XM_007413975.1"/>
</dbReference>
<evidence type="ECO:0000256" key="1">
    <source>
        <dbReference type="SAM" id="Phobius"/>
    </source>
</evidence>
<evidence type="ECO:0000313" key="2">
    <source>
        <dbReference type="EMBL" id="EGG02635.1"/>
    </source>
</evidence>
<keyword evidence="3" id="KW-1185">Reference proteome</keyword>
<gene>
    <name evidence="2" type="ORF">MELLADRAFT_66203</name>
</gene>
<sequence length="378" mass="43484">MDLGKRYIFSTGFLCVLNITLLAGLLSNGARDVESSRRLIAPSETQKATISAVDQNLLQQDHLNTWRDLRTIDEVVRHNRVASVYSQRMQEWGPKLLKLNSPSQTLITQMDASAWAETKPHRALAMVMYYFIETMKSHSPQNDHKEIESLAVGIEDSSKFKYYYNSVVARQMVNKFMYEYMLKFSWYLLIKQYSKGFKADHKGALQSSIEQAIRVWKEKNPQPLQVEYTRHYRQYMRLIEILDPLAAAGIQNSDVIRKVDIRSISLRNARTFLSKYSTDPNKVHKNLVSISPSDTFRAIKFPLFGYPLDINGKESAAIEATVLDMWKSRGQNDVNFASELIEISRSLPTARFPKGGDVFPQRQSSTSQILKNNRYYGK</sequence>
<dbReference type="GeneID" id="18930580"/>
<dbReference type="HOGENOM" id="CLU_731742_0_0_1"/>
<feature type="transmembrane region" description="Helical" evidence="1">
    <location>
        <begin position="7"/>
        <end position="26"/>
    </location>
</feature>
<dbReference type="VEuPathDB" id="FungiDB:MELLADRAFT_66203"/>
<keyword evidence="1" id="KW-0472">Membrane</keyword>
<reference evidence="3" key="1">
    <citation type="journal article" date="2011" name="Proc. Natl. Acad. Sci. U.S.A.">
        <title>Obligate biotrophy features unraveled by the genomic analysis of rust fungi.</title>
        <authorList>
            <person name="Duplessis S."/>
            <person name="Cuomo C.A."/>
            <person name="Lin Y.-C."/>
            <person name="Aerts A."/>
            <person name="Tisserant E."/>
            <person name="Veneault-Fourrey C."/>
            <person name="Joly D.L."/>
            <person name="Hacquard S."/>
            <person name="Amselem J."/>
            <person name="Cantarel B.L."/>
            <person name="Chiu R."/>
            <person name="Coutinho P.M."/>
            <person name="Feau N."/>
            <person name="Field M."/>
            <person name="Frey P."/>
            <person name="Gelhaye E."/>
            <person name="Goldberg J."/>
            <person name="Grabherr M.G."/>
            <person name="Kodira C.D."/>
            <person name="Kohler A."/>
            <person name="Kuees U."/>
            <person name="Lindquist E.A."/>
            <person name="Lucas S.M."/>
            <person name="Mago R."/>
            <person name="Mauceli E."/>
            <person name="Morin E."/>
            <person name="Murat C."/>
            <person name="Pangilinan J.L."/>
            <person name="Park R."/>
            <person name="Pearson M."/>
            <person name="Quesneville H."/>
            <person name="Rouhier N."/>
            <person name="Sakthikumar S."/>
            <person name="Salamov A.A."/>
            <person name="Schmutz J."/>
            <person name="Selles B."/>
            <person name="Shapiro H."/>
            <person name="Tanguay P."/>
            <person name="Tuskan G.A."/>
            <person name="Henrissat B."/>
            <person name="Van de Peer Y."/>
            <person name="Rouze P."/>
            <person name="Ellis J.G."/>
            <person name="Dodds P.N."/>
            <person name="Schein J.E."/>
            <person name="Zhong S."/>
            <person name="Hamelin R.C."/>
            <person name="Grigoriev I.V."/>
            <person name="Szabo L.J."/>
            <person name="Martin F."/>
        </authorList>
    </citation>
    <scope>NUCLEOTIDE SEQUENCE [LARGE SCALE GENOMIC DNA]</scope>
    <source>
        <strain evidence="3">98AG31 / pathotype 3-4-7</strain>
    </source>
</reference>
<dbReference type="Proteomes" id="UP000001072">
    <property type="component" value="Unassembled WGS sequence"/>
</dbReference>
<keyword evidence="1" id="KW-1133">Transmembrane helix</keyword>
<protein>
    <submittedName>
        <fullName evidence="2">Uncharacterized protein</fullName>
    </submittedName>
</protein>